<gene>
    <name evidence="1" type="ORF">HDF14_005199</name>
</gene>
<evidence type="ECO:0000313" key="2">
    <source>
        <dbReference type="Proteomes" id="UP000535182"/>
    </source>
</evidence>
<protein>
    <submittedName>
        <fullName evidence="1">Uncharacterized protein</fullName>
    </submittedName>
</protein>
<accession>A0A9X0QJP1</accession>
<proteinExistence type="predicted"/>
<dbReference type="EMBL" id="JACHEB010000016">
    <property type="protein sequence ID" value="MBB5331550.1"/>
    <property type="molecule type" value="Genomic_DNA"/>
</dbReference>
<sequence length="85" mass="9480">MTFQGMRVEGTSVEPGEYSSGGSLWVDGKIHDDVVLLPLDHDGAIQVHLVMSPLFETLKIHAEKVSSTLEGPWELERVWSLEEMT</sequence>
<dbReference type="Proteomes" id="UP000535182">
    <property type="component" value="Unassembled WGS sequence"/>
</dbReference>
<reference evidence="1 2" key="1">
    <citation type="submission" date="2020-08" db="EMBL/GenBank/DDBJ databases">
        <title>Genomic Encyclopedia of Type Strains, Phase IV (KMG-V): Genome sequencing to study the core and pangenomes of soil and plant-associated prokaryotes.</title>
        <authorList>
            <person name="Whitman W."/>
        </authorList>
    </citation>
    <scope>NUCLEOTIDE SEQUENCE [LARGE SCALE GENOMIC DNA]</scope>
    <source>
        <strain evidence="1 2">X5P2</strain>
    </source>
</reference>
<dbReference type="AlphaFoldDB" id="A0A9X0QJP1"/>
<dbReference type="RefSeq" id="WP_183981380.1">
    <property type="nucleotide sequence ID" value="NZ_JACHEB010000016.1"/>
</dbReference>
<organism evidence="1 2">
    <name type="scientific">Tunturiibacter gelidiferens</name>
    <dbReference type="NCBI Taxonomy" id="3069689"/>
    <lineage>
        <taxon>Bacteria</taxon>
        <taxon>Pseudomonadati</taxon>
        <taxon>Acidobacteriota</taxon>
        <taxon>Terriglobia</taxon>
        <taxon>Terriglobales</taxon>
        <taxon>Acidobacteriaceae</taxon>
        <taxon>Tunturiibacter</taxon>
    </lineage>
</organism>
<comment type="caution">
    <text evidence="1">The sequence shown here is derived from an EMBL/GenBank/DDBJ whole genome shotgun (WGS) entry which is preliminary data.</text>
</comment>
<keyword evidence="2" id="KW-1185">Reference proteome</keyword>
<evidence type="ECO:0000313" key="1">
    <source>
        <dbReference type="EMBL" id="MBB5331550.1"/>
    </source>
</evidence>
<name>A0A9X0QJP1_9BACT</name>